<dbReference type="Proteomes" id="UP001150941">
    <property type="component" value="Unassembled WGS sequence"/>
</dbReference>
<name>A0A9W9P916_9EURO</name>
<organism evidence="2 3">
    <name type="scientific">Penicillium chermesinum</name>
    <dbReference type="NCBI Taxonomy" id="63820"/>
    <lineage>
        <taxon>Eukaryota</taxon>
        <taxon>Fungi</taxon>
        <taxon>Dikarya</taxon>
        <taxon>Ascomycota</taxon>
        <taxon>Pezizomycotina</taxon>
        <taxon>Eurotiomycetes</taxon>
        <taxon>Eurotiomycetidae</taxon>
        <taxon>Eurotiales</taxon>
        <taxon>Aspergillaceae</taxon>
        <taxon>Penicillium</taxon>
    </lineage>
</organism>
<reference evidence="2" key="2">
    <citation type="journal article" date="2023" name="IMA Fungus">
        <title>Comparative genomic study of the Penicillium genus elucidates a diverse pangenome and 15 lateral gene transfer events.</title>
        <authorList>
            <person name="Petersen C."/>
            <person name="Sorensen T."/>
            <person name="Nielsen M.R."/>
            <person name="Sondergaard T.E."/>
            <person name="Sorensen J.L."/>
            <person name="Fitzpatrick D.A."/>
            <person name="Frisvad J.C."/>
            <person name="Nielsen K.L."/>
        </authorList>
    </citation>
    <scope>NUCLEOTIDE SEQUENCE</scope>
    <source>
        <strain evidence="2">IBT 19713</strain>
    </source>
</reference>
<dbReference type="EMBL" id="JAPQKS010000003">
    <property type="protein sequence ID" value="KAJ5240074.1"/>
    <property type="molecule type" value="Genomic_DNA"/>
</dbReference>
<dbReference type="PANTHER" id="PTHR35585">
    <property type="entry name" value="HHE DOMAIN PROTEIN (AFU_ORTHOLOGUE AFUA_4G00730)"/>
    <property type="match status" value="1"/>
</dbReference>
<dbReference type="OrthoDB" id="9983919at2759"/>
<reference evidence="2" key="1">
    <citation type="submission" date="2022-11" db="EMBL/GenBank/DDBJ databases">
        <authorList>
            <person name="Petersen C."/>
        </authorList>
    </citation>
    <scope>NUCLEOTIDE SEQUENCE</scope>
    <source>
        <strain evidence="2">IBT 19713</strain>
    </source>
</reference>
<comment type="caution">
    <text evidence="2">The sequence shown here is derived from an EMBL/GenBank/DDBJ whole genome shotgun (WGS) entry which is preliminary data.</text>
</comment>
<evidence type="ECO:0000259" key="1">
    <source>
        <dbReference type="Pfam" id="PF01814"/>
    </source>
</evidence>
<sequence length="228" mass="25759">MRTPANLYGSILKPIHKALTLRTVATATDTPTPPRLLPIIKQEHREIHAHSHRILHSASPDEQTRYQNLFTWELARHVIGEELVVYPAIAAHVKNGFKVVSRNRAEHHAIKEQLKVFQGLPSTDPRFAAALEELMGDLTPHMQREESEDFVALEEALSEGESEEIARVLDRTKAFVPSRSHPLAPVDPPFHTVAGLLTAPLDMIADLFRKWPHSRDEGGKVRQRTDLR</sequence>
<evidence type="ECO:0000313" key="3">
    <source>
        <dbReference type="Proteomes" id="UP001150941"/>
    </source>
</evidence>
<evidence type="ECO:0000313" key="2">
    <source>
        <dbReference type="EMBL" id="KAJ5240074.1"/>
    </source>
</evidence>
<dbReference type="GeneID" id="83201293"/>
<gene>
    <name evidence="2" type="ORF">N7468_004693</name>
</gene>
<dbReference type="InterPro" id="IPR012312">
    <property type="entry name" value="Hemerythrin-like"/>
</dbReference>
<dbReference type="Pfam" id="PF01814">
    <property type="entry name" value="Hemerythrin"/>
    <property type="match status" value="1"/>
</dbReference>
<dbReference type="RefSeq" id="XP_058332993.1">
    <property type="nucleotide sequence ID" value="XM_058473990.1"/>
</dbReference>
<feature type="domain" description="Hemerythrin-like" evidence="1">
    <location>
        <begin position="38"/>
        <end position="150"/>
    </location>
</feature>
<keyword evidence="3" id="KW-1185">Reference proteome</keyword>
<protein>
    <recommendedName>
        <fullName evidence="1">Hemerythrin-like domain-containing protein</fullName>
    </recommendedName>
</protein>
<proteinExistence type="predicted"/>
<dbReference type="Gene3D" id="1.20.120.520">
    <property type="entry name" value="nmb1532 protein domain like"/>
    <property type="match status" value="1"/>
</dbReference>
<accession>A0A9W9P916</accession>
<dbReference type="AlphaFoldDB" id="A0A9W9P916"/>
<dbReference type="PANTHER" id="PTHR35585:SF3">
    <property type="entry name" value="HEMERYTHRIN-LIKE DOMAIN-CONTAINING PROTEIN"/>
    <property type="match status" value="1"/>
</dbReference>